<accession>A0A0P9CVZ3</accession>
<dbReference type="OrthoDB" id="9768786at2"/>
<organism evidence="7 8">
    <name type="scientific">Alicyclobacillus ferrooxydans</name>
    <dbReference type="NCBI Taxonomy" id="471514"/>
    <lineage>
        <taxon>Bacteria</taxon>
        <taxon>Bacillati</taxon>
        <taxon>Bacillota</taxon>
        <taxon>Bacilli</taxon>
        <taxon>Bacillales</taxon>
        <taxon>Alicyclobacillaceae</taxon>
        <taxon>Alicyclobacillus</taxon>
    </lineage>
</organism>
<dbReference type="PATRIC" id="fig|471514.4.peg.1743"/>
<evidence type="ECO:0000256" key="1">
    <source>
        <dbReference type="ARBA" id="ARBA00001695"/>
    </source>
</evidence>
<dbReference type="InterPro" id="IPR011683">
    <property type="entry name" value="Glyco_hydro_53"/>
</dbReference>
<evidence type="ECO:0000313" key="8">
    <source>
        <dbReference type="Proteomes" id="UP000050482"/>
    </source>
</evidence>
<evidence type="ECO:0000256" key="6">
    <source>
        <dbReference type="RuleBase" id="RU361192"/>
    </source>
</evidence>
<dbReference type="STRING" id="471514.AN477_21215"/>
<keyword evidence="4 6" id="KW-0378">Hydrolase</keyword>
<protein>
    <recommendedName>
        <fullName evidence="3 6">Arabinogalactan endo-beta-1,4-galactanase</fullName>
        <ecNumber evidence="3 6">3.2.1.89</ecNumber>
    </recommendedName>
</protein>
<dbReference type="Proteomes" id="UP000050482">
    <property type="component" value="Unassembled WGS sequence"/>
</dbReference>
<keyword evidence="5 6" id="KW-0326">Glycosidase</keyword>
<comment type="catalytic activity">
    <reaction evidence="1 6">
        <text>The enzyme specifically hydrolyzes (1-&gt;4)-beta-D-galactosidic linkages in type I arabinogalactans.</text>
        <dbReference type="EC" id="3.2.1.89"/>
    </reaction>
</comment>
<gene>
    <name evidence="7" type="ORF">AN477_21215</name>
</gene>
<evidence type="ECO:0000256" key="2">
    <source>
        <dbReference type="ARBA" id="ARBA00010687"/>
    </source>
</evidence>
<evidence type="ECO:0000256" key="3">
    <source>
        <dbReference type="ARBA" id="ARBA00012556"/>
    </source>
</evidence>
<comment type="similarity">
    <text evidence="2 6">Belongs to the glycosyl hydrolase 53 family.</text>
</comment>
<dbReference type="InterPro" id="IPR017853">
    <property type="entry name" value="GH"/>
</dbReference>
<dbReference type="Gene3D" id="3.20.20.80">
    <property type="entry name" value="Glycosidases"/>
    <property type="match status" value="1"/>
</dbReference>
<evidence type="ECO:0000313" key="7">
    <source>
        <dbReference type="EMBL" id="KPV40825.1"/>
    </source>
</evidence>
<dbReference type="GO" id="GO:0045490">
    <property type="term" value="P:pectin catabolic process"/>
    <property type="evidence" value="ECO:0007669"/>
    <property type="project" value="TreeGrafter"/>
</dbReference>
<dbReference type="PANTHER" id="PTHR34983:SF1">
    <property type="entry name" value="ARABINOGALACTAN ENDO-BETA-1,4-GALACTANASE A"/>
    <property type="match status" value="1"/>
</dbReference>
<sequence length="338" mass="38373">MIQGFWSGADVSFLDEIENKGGKFFDESQEDDCLAILQRYGMNAIRLRIWNNPKDGYCSLDNTLRMAKRLKNLGFVLGIDFHYSDWWADPGKQYKPKAWENLPFDALVQSVYDFTYEVLDRLRQQGTPANFVQVGNEVTYGMLWEDGRLPGPNEDDDAEAWKRFSRLMSSGVRAARDCQGQDVNVLLHIDRGGDNAGARFFLDHVLSEGVEFDSIGLSYYPWWHGSMQEFESNLHDLASRYQKDLVLVETAYPWTEVHPENALTTVDASAAQQKVFLETVMDIVQRVPGGLGKGVFYWEPDAIPVGESPAGWSKMSLFDSEGRVLPGVEAFNTSERHQ</sequence>
<comment type="caution">
    <text evidence="7">The sequence shown here is derived from an EMBL/GenBank/DDBJ whole genome shotgun (WGS) entry which is preliminary data.</text>
</comment>
<dbReference type="AlphaFoldDB" id="A0A0P9CVZ3"/>
<name>A0A0P9CVZ3_9BACL</name>
<dbReference type="RefSeq" id="WP_054971183.1">
    <property type="nucleotide sequence ID" value="NZ_LJCO01000096.1"/>
</dbReference>
<proteinExistence type="inferred from homology"/>
<dbReference type="EMBL" id="LJCO01000096">
    <property type="protein sequence ID" value="KPV40825.1"/>
    <property type="molecule type" value="Genomic_DNA"/>
</dbReference>
<dbReference type="Pfam" id="PF07745">
    <property type="entry name" value="Glyco_hydro_53"/>
    <property type="match status" value="1"/>
</dbReference>
<dbReference type="GO" id="GO:0015926">
    <property type="term" value="F:glucosidase activity"/>
    <property type="evidence" value="ECO:0007669"/>
    <property type="project" value="InterPro"/>
</dbReference>
<dbReference type="EC" id="3.2.1.89" evidence="3 6"/>
<evidence type="ECO:0000256" key="4">
    <source>
        <dbReference type="ARBA" id="ARBA00022801"/>
    </source>
</evidence>
<evidence type="ECO:0000256" key="5">
    <source>
        <dbReference type="ARBA" id="ARBA00023295"/>
    </source>
</evidence>
<reference evidence="7 8" key="1">
    <citation type="submission" date="2015-09" db="EMBL/GenBank/DDBJ databases">
        <title>Draft genome sequence of Alicyclobacillus ferrooxydans DSM 22381.</title>
        <authorList>
            <person name="Hemp J."/>
        </authorList>
    </citation>
    <scope>NUCLEOTIDE SEQUENCE [LARGE SCALE GENOMIC DNA]</scope>
    <source>
        <strain evidence="7 8">TC-34</strain>
    </source>
</reference>
<dbReference type="PANTHER" id="PTHR34983">
    <property type="entry name" value="ARABINOGALACTAN ENDO-BETA-1,4-GALACTANASE A"/>
    <property type="match status" value="1"/>
</dbReference>
<dbReference type="SUPFAM" id="SSF51445">
    <property type="entry name" value="(Trans)glycosidases"/>
    <property type="match status" value="1"/>
</dbReference>
<keyword evidence="8" id="KW-1185">Reference proteome</keyword>
<dbReference type="GO" id="GO:0031218">
    <property type="term" value="F:arabinogalactan endo-1,4-beta-galactosidase activity"/>
    <property type="evidence" value="ECO:0007669"/>
    <property type="project" value="UniProtKB-EC"/>
</dbReference>